<dbReference type="InterPro" id="IPR036864">
    <property type="entry name" value="Zn2-C6_fun-type_DNA-bd_sf"/>
</dbReference>
<evidence type="ECO:0000313" key="3">
    <source>
        <dbReference type="EMBL" id="PTB41916.1"/>
    </source>
</evidence>
<dbReference type="EMBL" id="KZ679261">
    <property type="protein sequence ID" value="PTB41916.1"/>
    <property type="molecule type" value="Genomic_DNA"/>
</dbReference>
<evidence type="ECO:0000313" key="4">
    <source>
        <dbReference type="Proteomes" id="UP000240493"/>
    </source>
</evidence>
<dbReference type="PROSITE" id="PS00463">
    <property type="entry name" value="ZN2_CY6_FUNGAL_1"/>
    <property type="match status" value="1"/>
</dbReference>
<dbReference type="Proteomes" id="UP000240493">
    <property type="component" value="Unassembled WGS sequence"/>
</dbReference>
<dbReference type="InterPro" id="IPR001138">
    <property type="entry name" value="Zn2Cys6_DnaBD"/>
</dbReference>
<dbReference type="AlphaFoldDB" id="A0A2T3ZAU4"/>
<dbReference type="CDD" id="cd00067">
    <property type="entry name" value="GAL4"/>
    <property type="match status" value="1"/>
</dbReference>
<proteinExistence type="predicted"/>
<dbReference type="PANTHER" id="PTHR47784:SF4">
    <property type="entry name" value="ZN(II)2CYS6 TRANSCRIPTION FACTOR (EUROFUNG)"/>
    <property type="match status" value="1"/>
</dbReference>
<sequence>MPRPRLGLKSRTGCRQCKRRRVKCDERSPICGDCSRLQLDCSFVSITPHLWSMKPLRRGQGDERWGAPTQRPGPVPQGILSSQRLHSLQASLSEEPPQYTLEDMRLLYHFSNHTAMTLSDVPEAQLAWGTSAIQVAFKHPFLLQGILALSALHLTSLEGRTTRETERLSIVAASKQDAALREFRSKVGHITRQNCNSPFAFSFLTEFYIPASAGTVINPSATFMNNNLFEAVLDWLRLHRGTSDIYKRHGDWLAAGPLAALFWGDVLMVLVDIFSRTQIFNKPNQATTAELHRSPRQFQSDQHPPNVVNKPYYLGLSFSWLFRVPARYVELLERRQPASLIIFAHFALLLHNAPRFWWNKGMSAKIVKAVSAVLPAQCQQYIKLPIQEIL</sequence>
<evidence type="ECO:0000256" key="1">
    <source>
        <dbReference type="ARBA" id="ARBA00023242"/>
    </source>
</evidence>
<dbReference type="Pfam" id="PF00172">
    <property type="entry name" value="Zn_clus"/>
    <property type="match status" value="1"/>
</dbReference>
<accession>A0A2T3ZAU4</accession>
<organism evidence="3 4">
    <name type="scientific">Trichoderma asperellum (strain ATCC 204424 / CBS 433.97 / NBRC 101777)</name>
    <dbReference type="NCBI Taxonomy" id="1042311"/>
    <lineage>
        <taxon>Eukaryota</taxon>
        <taxon>Fungi</taxon>
        <taxon>Dikarya</taxon>
        <taxon>Ascomycota</taxon>
        <taxon>Pezizomycotina</taxon>
        <taxon>Sordariomycetes</taxon>
        <taxon>Hypocreomycetidae</taxon>
        <taxon>Hypocreales</taxon>
        <taxon>Hypocreaceae</taxon>
        <taxon>Trichoderma</taxon>
    </lineage>
</organism>
<dbReference type="GO" id="GO:0001228">
    <property type="term" value="F:DNA-binding transcription activator activity, RNA polymerase II-specific"/>
    <property type="evidence" value="ECO:0007669"/>
    <property type="project" value="TreeGrafter"/>
</dbReference>
<feature type="domain" description="Zn(2)-C6 fungal-type" evidence="2">
    <location>
        <begin position="13"/>
        <end position="43"/>
    </location>
</feature>
<dbReference type="GO" id="GO:0008270">
    <property type="term" value="F:zinc ion binding"/>
    <property type="evidence" value="ECO:0007669"/>
    <property type="project" value="InterPro"/>
</dbReference>
<dbReference type="InterPro" id="IPR021858">
    <property type="entry name" value="Fun_TF"/>
</dbReference>
<dbReference type="STRING" id="1042311.A0A2T3ZAU4"/>
<dbReference type="OrthoDB" id="5295362at2759"/>
<dbReference type="Gene3D" id="4.10.240.10">
    <property type="entry name" value="Zn(2)-C6 fungal-type DNA-binding domain"/>
    <property type="match status" value="1"/>
</dbReference>
<evidence type="ECO:0000259" key="2">
    <source>
        <dbReference type="PROSITE" id="PS50048"/>
    </source>
</evidence>
<dbReference type="PROSITE" id="PS50048">
    <property type="entry name" value="ZN2_CY6_FUNGAL_2"/>
    <property type="match status" value="1"/>
</dbReference>
<dbReference type="Pfam" id="PF11951">
    <property type="entry name" value="Fungal_trans_2"/>
    <property type="match status" value="1"/>
</dbReference>
<keyword evidence="4" id="KW-1185">Reference proteome</keyword>
<gene>
    <name evidence="3" type="ORF">M441DRAFT_139346</name>
</gene>
<keyword evidence="1" id="KW-0539">Nucleus</keyword>
<dbReference type="SUPFAM" id="SSF57701">
    <property type="entry name" value="Zn2/Cys6 DNA-binding domain"/>
    <property type="match status" value="1"/>
</dbReference>
<reference evidence="3 4" key="1">
    <citation type="submission" date="2016-07" db="EMBL/GenBank/DDBJ databases">
        <title>Multiple horizontal gene transfer events from other fungi enriched the ability of initially mycotrophic Trichoderma (Ascomycota) to feed on dead plant biomass.</title>
        <authorList>
            <consortium name="DOE Joint Genome Institute"/>
            <person name="Aerts A."/>
            <person name="Atanasova L."/>
            <person name="Chenthamara K."/>
            <person name="Zhang J."/>
            <person name="Grujic M."/>
            <person name="Henrissat B."/>
            <person name="Kuo A."/>
            <person name="Salamov A."/>
            <person name="Lipzen A."/>
            <person name="Labutti K."/>
            <person name="Barry K."/>
            <person name="Miao Y."/>
            <person name="Rahimi M.J."/>
            <person name="Shen Q."/>
            <person name="Grigoriev I.V."/>
            <person name="Kubicek C.P."/>
            <person name="Druzhinina I.S."/>
        </authorList>
    </citation>
    <scope>NUCLEOTIDE SEQUENCE [LARGE SCALE GENOMIC DNA]</scope>
    <source>
        <strain evidence="3 4">CBS 433.97</strain>
    </source>
</reference>
<protein>
    <recommendedName>
        <fullName evidence="2">Zn(2)-C6 fungal-type domain-containing protein</fullName>
    </recommendedName>
</protein>
<name>A0A2T3ZAU4_TRIA4</name>
<dbReference type="InterPro" id="IPR053157">
    <property type="entry name" value="Sterol_Uptake_Regulator"/>
</dbReference>
<dbReference type="PANTHER" id="PTHR47784">
    <property type="entry name" value="STEROL UPTAKE CONTROL PROTEIN 2"/>
    <property type="match status" value="1"/>
</dbReference>
<dbReference type="SMART" id="SM00066">
    <property type="entry name" value="GAL4"/>
    <property type="match status" value="1"/>
</dbReference>